<name>A0A164QEM6_9AGAM</name>
<dbReference type="AlphaFoldDB" id="A0A164QEM6"/>
<gene>
    <name evidence="2" type="ORF">SISNIDRAFT_469113</name>
</gene>
<accession>A0A164QEM6</accession>
<dbReference type="EMBL" id="KV419426">
    <property type="protein sequence ID" value="KZS89590.1"/>
    <property type="molecule type" value="Genomic_DNA"/>
</dbReference>
<protein>
    <submittedName>
        <fullName evidence="2">Uncharacterized protein</fullName>
    </submittedName>
</protein>
<evidence type="ECO:0000313" key="2">
    <source>
        <dbReference type="EMBL" id="KZS89590.1"/>
    </source>
</evidence>
<organism evidence="2 3">
    <name type="scientific">Sistotremastrum niveocremeum HHB9708</name>
    <dbReference type="NCBI Taxonomy" id="1314777"/>
    <lineage>
        <taxon>Eukaryota</taxon>
        <taxon>Fungi</taxon>
        <taxon>Dikarya</taxon>
        <taxon>Basidiomycota</taxon>
        <taxon>Agaricomycotina</taxon>
        <taxon>Agaricomycetes</taxon>
        <taxon>Sistotremastrales</taxon>
        <taxon>Sistotremastraceae</taxon>
        <taxon>Sertulicium</taxon>
        <taxon>Sertulicium niveocremeum</taxon>
    </lineage>
</organism>
<keyword evidence="3" id="KW-1185">Reference proteome</keyword>
<evidence type="ECO:0000313" key="3">
    <source>
        <dbReference type="Proteomes" id="UP000076722"/>
    </source>
</evidence>
<keyword evidence="1" id="KW-0472">Membrane</keyword>
<reference evidence="2 3" key="1">
    <citation type="journal article" date="2016" name="Mol. Biol. Evol.">
        <title>Comparative Genomics of Early-Diverging Mushroom-Forming Fungi Provides Insights into the Origins of Lignocellulose Decay Capabilities.</title>
        <authorList>
            <person name="Nagy L.G."/>
            <person name="Riley R."/>
            <person name="Tritt A."/>
            <person name="Adam C."/>
            <person name="Daum C."/>
            <person name="Floudas D."/>
            <person name="Sun H."/>
            <person name="Yadav J.S."/>
            <person name="Pangilinan J."/>
            <person name="Larsson K.H."/>
            <person name="Matsuura K."/>
            <person name="Barry K."/>
            <person name="Labutti K."/>
            <person name="Kuo R."/>
            <person name="Ohm R.A."/>
            <person name="Bhattacharya S.S."/>
            <person name="Shirouzu T."/>
            <person name="Yoshinaga Y."/>
            <person name="Martin F.M."/>
            <person name="Grigoriev I.V."/>
            <person name="Hibbett D.S."/>
        </authorList>
    </citation>
    <scope>NUCLEOTIDE SEQUENCE [LARGE SCALE GENOMIC DNA]</scope>
    <source>
        <strain evidence="2 3">HHB9708</strain>
    </source>
</reference>
<evidence type="ECO:0000256" key="1">
    <source>
        <dbReference type="SAM" id="Phobius"/>
    </source>
</evidence>
<feature type="transmembrane region" description="Helical" evidence="1">
    <location>
        <begin position="62"/>
        <end position="85"/>
    </location>
</feature>
<keyword evidence="1" id="KW-0812">Transmembrane</keyword>
<keyword evidence="1" id="KW-1133">Transmembrane helix</keyword>
<dbReference type="Proteomes" id="UP000076722">
    <property type="component" value="Unassembled WGS sequence"/>
</dbReference>
<sequence>MASSFTSEPAFSTVASSDFRTNLIQTSCKLSRTRYSLSPAMSHSPKEFRVKMHRRRRAPKRVNYYHIYIGLSVKGTDTLIFMWIISMAAGNVMTVAPKHFGFPIITAKKATLTHDVSEQTETIASTFQGESKDETELSAVLTPRQRTPNATRPGCSCKVGAPATLSLRQPRRSRNIAASRNAVAPPLLRSATLPQSRIDG</sequence>
<proteinExistence type="predicted"/>